<dbReference type="InterPro" id="IPR015421">
    <property type="entry name" value="PyrdxlP-dep_Trfase_major"/>
</dbReference>
<dbReference type="PANTHER" id="PTHR30244">
    <property type="entry name" value="TRANSAMINASE"/>
    <property type="match status" value="1"/>
</dbReference>
<dbReference type="GO" id="GO:0030170">
    <property type="term" value="F:pyridoxal phosphate binding"/>
    <property type="evidence" value="ECO:0007669"/>
    <property type="project" value="UniProtKB-ARBA"/>
</dbReference>
<evidence type="ECO:0000256" key="5">
    <source>
        <dbReference type="RuleBase" id="RU004508"/>
    </source>
</evidence>
<feature type="active site" description="Proton acceptor" evidence="3">
    <location>
        <position position="189"/>
    </location>
</feature>
<organism evidence="6 7">
    <name type="scientific">Sorangium cellulosum</name>
    <name type="common">Polyangium cellulosum</name>
    <dbReference type="NCBI Taxonomy" id="56"/>
    <lineage>
        <taxon>Bacteria</taxon>
        <taxon>Pseudomonadati</taxon>
        <taxon>Myxococcota</taxon>
        <taxon>Polyangia</taxon>
        <taxon>Polyangiales</taxon>
        <taxon>Polyangiaceae</taxon>
        <taxon>Sorangium</taxon>
    </lineage>
</organism>
<accession>A0A4P2Q9T6</accession>
<dbReference type="RefSeq" id="WP_129353297.1">
    <property type="nucleotide sequence ID" value="NZ_CP012670.1"/>
</dbReference>
<dbReference type="AlphaFoldDB" id="A0A4P2Q9T6"/>
<evidence type="ECO:0000256" key="4">
    <source>
        <dbReference type="PIRSR" id="PIRSR000390-2"/>
    </source>
</evidence>
<dbReference type="PIRSF" id="PIRSF000390">
    <property type="entry name" value="PLP_StrS"/>
    <property type="match status" value="1"/>
</dbReference>
<dbReference type="OrthoDB" id="9810913at2"/>
<dbReference type="Gene3D" id="3.40.640.10">
    <property type="entry name" value="Type I PLP-dependent aspartate aminotransferase-like (Major domain)"/>
    <property type="match status" value="1"/>
</dbReference>
<dbReference type="FunFam" id="3.40.640.10:FF:000089">
    <property type="entry name" value="Aminotransferase, DegT/DnrJ/EryC1/StrS family"/>
    <property type="match status" value="1"/>
</dbReference>
<evidence type="ECO:0000313" key="6">
    <source>
        <dbReference type="EMBL" id="AUX25998.1"/>
    </source>
</evidence>
<comment type="similarity">
    <text evidence="2 5">Belongs to the DegT/DnrJ/EryC1 family.</text>
</comment>
<dbReference type="EMBL" id="CP012670">
    <property type="protein sequence ID" value="AUX25998.1"/>
    <property type="molecule type" value="Genomic_DNA"/>
</dbReference>
<name>A0A4P2Q9T6_SORCE</name>
<dbReference type="CDD" id="cd00616">
    <property type="entry name" value="AHBA_syn"/>
    <property type="match status" value="1"/>
</dbReference>
<dbReference type="Proteomes" id="UP000295781">
    <property type="component" value="Chromosome"/>
</dbReference>
<dbReference type="Pfam" id="PF01041">
    <property type="entry name" value="DegT_DnrJ_EryC1"/>
    <property type="match status" value="1"/>
</dbReference>
<keyword evidence="6" id="KW-0032">Aminotransferase</keyword>
<dbReference type="InterPro" id="IPR015424">
    <property type="entry name" value="PyrdxlP-dep_Trfase"/>
</dbReference>
<evidence type="ECO:0000256" key="2">
    <source>
        <dbReference type="ARBA" id="ARBA00037999"/>
    </source>
</evidence>
<dbReference type="InterPro" id="IPR000653">
    <property type="entry name" value="DegT/StrS_aminotransferase"/>
</dbReference>
<dbReference type="PANTHER" id="PTHR30244:SF36">
    <property type="entry name" value="3-OXO-GLUCOSE-6-PHOSPHATE:GLUTAMATE AMINOTRANSFERASE"/>
    <property type="match status" value="1"/>
</dbReference>
<dbReference type="GO" id="GO:0000271">
    <property type="term" value="P:polysaccharide biosynthetic process"/>
    <property type="evidence" value="ECO:0007669"/>
    <property type="project" value="TreeGrafter"/>
</dbReference>
<gene>
    <name evidence="6" type="primary">degT</name>
    <name evidence="6" type="ORF">SOCEGT47_065510</name>
</gene>
<feature type="modified residue" description="N6-(pyridoxal phosphate)lysine" evidence="4">
    <location>
        <position position="189"/>
    </location>
</feature>
<protein>
    <submittedName>
        <fullName evidence="6">Aminotransferase DegT</fullName>
    </submittedName>
</protein>
<dbReference type="GO" id="GO:0008483">
    <property type="term" value="F:transaminase activity"/>
    <property type="evidence" value="ECO:0007669"/>
    <property type="project" value="UniProtKB-KW"/>
</dbReference>
<evidence type="ECO:0000256" key="1">
    <source>
        <dbReference type="ARBA" id="ARBA00022898"/>
    </source>
</evidence>
<reference evidence="6 7" key="1">
    <citation type="submission" date="2015-09" db="EMBL/GenBank/DDBJ databases">
        <title>Sorangium comparison.</title>
        <authorList>
            <person name="Zaburannyi N."/>
            <person name="Bunk B."/>
            <person name="Overmann J."/>
            <person name="Mueller R."/>
        </authorList>
    </citation>
    <scope>NUCLEOTIDE SEQUENCE [LARGE SCALE GENOMIC DNA]</scope>
    <source>
        <strain evidence="6 7">So ceGT47</strain>
    </source>
</reference>
<proteinExistence type="inferred from homology"/>
<keyword evidence="1 4" id="KW-0663">Pyridoxal phosphate</keyword>
<dbReference type="InterPro" id="IPR015422">
    <property type="entry name" value="PyrdxlP-dep_Trfase_small"/>
</dbReference>
<dbReference type="SUPFAM" id="SSF53383">
    <property type="entry name" value="PLP-dependent transferases"/>
    <property type="match status" value="1"/>
</dbReference>
<keyword evidence="6" id="KW-0808">Transferase</keyword>
<dbReference type="Gene3D" id="3.90.1150.10">
    <property type="entry name" value="Aspartate Aminotransferase, domain 1"/>
    <property type="match status" value="1"/>
</dbReference>
<evidence type="ECO:0000256" key="3">
    <source>
        <dbReference type="PIRSR" id="PIRSR000390-1"/>
    </source>
</evidence>
<evidence type="ECO:0000313" key="7">
    <source>
        <dbReference type="Proteomes" id="UP000295781"/>
    </source>
</evidence>
<sequence length="377" mass="39648">MTPPPVPFFDRARADLAMQGELVAAFQGVVESGQYILGPEVEAFEAECAAYLGVRHAVGVSSGTDALLVSLMALGVGAGDEVVCPAYTFFATAGAIHRTGARPVFADVLPGSFNLDPASMARAITARTRAVVAVHLFGDCAPMDDILAIADGRGLPVIEDAAQAFGAERAGRRAGALGRMGCFSFFPTKNLGGFGDGGLVTTDRDDLAERARALRAQGARRKHHHTLVGGNFRLDALQAALLRRKLPRLGACLAQRRRHAAQYAALLGQADLPLSLPGAGSAGRTWNQYVIRVKDASLRDPLRGFLAERGIGTEVYYPAPLHLQPCFAALGPPAGALPVAEAAARETLALPIYPELTSEEVTRVAGAVVSFFVDPRG</sequence>